<gene>
    <name evidence="8" type="ORF">A4V02_01555</name>
</gene>
<dbReference type="InterPro" id="IPR013762">
    <property type="entry name" value="Integrase-like_cat_sf"/>
</dbReference>
<keyword evidence="2" id="KW-0229">DNA integration</keyword>
<dbReference type="GO" id="GO:0015074">
    <property type="term" value="P:DNA integration"/>
    <property type="evidence" value="ECO:0007669"/>
    <property type="project" value="UniProtKB-KW"/>
</dbReference>
<dbReference type="OrthoDB" id="107900at2"/>
<keyword evidence="3 5" id="KW-0238">DNA-binding</keyword>
<evidence type="ECO:0000259" key="6">
    <source>
        <dbReference type="PROSITE" id="PS51898"/>
    </source>
</evidence>
<dbReference type="KEGG" id="pary:A4V02_01555"/>
<accession>A0A1B1S6X9</accession>
<name>A0A1B1S6X9_9BACT</name>
<evidence type="ECO:0000256" key="3">
    <source>
        <dbReference type="ARBA" id="ARBA00023125"/>
    </source>
</evidence>
<dbReference type="PANTHER" id="PTHR30349">
    <property type="entry name" value="PHAGE INTEGRASE-RELATED"/>
    <property type="match status" value="1"/>
</dbReference>
<dbReference type="SUPFAM" id="SSF56349">
    <property type="entry name" value="DNA breaking-rejoining enzymes"/>
    <property type="match status" value="1"/>
</dbReference>
<dbReference type="PANTHER" id="PTHR30349:SF41">
    <property type="entry name" value="INTEGRASE_RECOMBINASE PROTEIN MJ0367-RELATED"/>
    <property type="match status" value="1"/>
</dbReference>
<dbReference type="InterPro" id="IPR010998">
    <property type="entry name" value="Integrase_recombinase_N"/>
</dbReference>
<dbReference type="Pfam" id="PF00589">
    <property type="entry name" value="Phage_integrase"/>
    <property type="match status" value="1"/>
</dbReference>
<dbReference type="InterPro" id="IPR044068">
    <property type="entry name" value="CB"/>
</dbReference>
<feature type="domain" description="Tyr recombinase" evidence="6">
    <location>
        <begin position="122"/>
        <end position="312"/>
    </location>
</feature>
<feature type="domain" description="Core-binding (CB)" evidence="7">
    <location>
        <begin position="2"/>
        <end position="98"/>
    </location>
</feature>
<sequence>MMTETDFANRLSSFMSVYLPHDRNVSKHTLASYKVAFIDFIIFMEKQKSVSVNRIMLKHVNRENILDYLRWIEVEKSISLATRNYRLAAVKSFCRFLMYKDIDRMAQWQNIMSIPKAKTEKKALEYLTPEGIKLLLEQPDQLTSMGRRHLALLALMYDTAARVQEMADLIVGSLRIQSEPYTIKIVGKGNKARIVPLSKEQVSLIKQYMSENQKSLVSHTSPLFQNSRGEKLTREGIAYILKRYADMARHLNPELIPQRISPHCIRHSRAMHLLHKGAMHIVDLRDFLGHASIVTTGVYARADSKAKREALEKAYKGVTSKMSEREWENDKNLLTWLKQLGH</sequence>
<evidence type="ECO:0000256" key="4">
    <source>
        <dbReference type="ARBA" id="ARBA00023172"/>
    </source>
</evidence>
<accession>A0A1Z2XEV2</accession>
<protein>
    <submittedName>
        <fullName evidence="8">Integrase</fullName>
    </submittedName>
</protein>
<keyword evidence="9" id="KW-1185">Reference proteome</keyword>
<dbReference type="InterPro" id="IPR002104">
    <property type="entry name" value="Integrase_catalytic"/>
</dbReference>
<evidence type="ECO:0000256" key="2">
    <source>
        <dbReference type="ARBA" id="ARBA00022908"/>
    </source>
</evidence>
<dbReference type="RefSeq" id="WP_068959946.1">
    <property type="nucleotide sequence ID" value="NZ_CAOUGK010000081.1"/>
</dbReference>
<dbReference type="GeneID" id="65535523"/>
<evidence type="ECO:0000313" key="8">
    <source>
        <dbReference type="EMBL" id="ANU62549.1"/>
    </source>
</evidence>
<dbReference type="GO" id="GO:0003677">
    <property type="term" value="F:DNA binding"/>
    <property type="evidence" value="ECO:0007669"/>
    <property type="project" value="UniProtKB-UniRule"/>
</dbReference>
<dbReference type="PROSITE" id="PS51898">
    <property type="entry name" value="TYR_RECOMBINASE"/>
    <property type="match status" value="1"/>
</dbReference>
<evidence type="ECO:0000256" key="1">
    <source>
        <dbReference type="ARBA" id="ARBA00008857"/>
    </source>
</evidence>
<dbReference type="GO" id="GO:0006310">
    <property type="term" value="P:DNA recombination"/>
    <property type="evidence" value="ECO:0007669"/>
    <property type="project" value="UniProtKB-KW"/>
</dbReference>
<dbReference type="PROSITE" id="PS51900">
    <property type="entry name" value="CB"/>
    <property type="match status" value="1"/>
</dbReference>
<dbReference type="InterPro" id="IPR011010">
    <property type="entry name" value="DNA_brk_join_enz"/>
</dbReference>
<evidence type="ECO:0000259" key="7">
    <source>
        <dbReference type="PROSITE" id="PS51900"/>
    </source>
</evidence>
<dbReference type="InterPro" id="IPR050090">
    <property type="entry name" value="Tyrosine_recombinase_XerCD"/>
</dbReference>
<dbReference type="STRING" id="1796646.A4V02_01555"/>
<evidence type="ECO:0000313" key="9">
    <source>
        <dbReference type="Proteomes" id="UP000186351"/>
    </source>
</evidence>
<dbReference type="Pfam" id="PF02899">
    <property type="entry name" value="Phage_int_SAM_1"/>
    <property type="match status" value="1"/>
</dbReference>
<dbReference type="InterPro" id="IPR004107">
    <property type="entry name" value="Integrase_SAM-like_N"/>
</dbReference>
<reference evidence="9" key="1">
    <citation type="submission" date="2016-04" db="EMBL/GenBank/DDBJ databases">
        <title>Complete Genome Sequences of Twelve Strains of a Stable Defined Moderately Diverse Mouse Microbiota 2 (sDMDMm2).</title>
        <authorList>
            <person name="Uchimura Y."/>
            <person name="Wyss M."/>
            <person name="Brugiroux S."/>
            <person name="Limenitakis J.P."/>
            <person name="Stecher B."/>
            <person name="McCoy K.D."/>
            <person name="Macpherson A.J."/>
        </authorList>
    </citation>
    <scope>NUCLEOTIDE SEQUENCE [LARGE SCALE GENOMIC DNA]</scope>
    <source>
        <strain evidence="9">YL27</strain>
    </source>
</reference>
<comment type="similarity">
    <text evidence="1">Belongs to the 'phage' integrase family.</text>
</comment>
<evidence type="ECO:0000256" key="5">
    <source>
        <dbReference type="PROSITE-ProRule" id="PRU01248"/>
    </source>
</evidence>
<keyword evidence="4" id="KW-0233">DNA recombination</keyword>
<proteinExistence type="inferred from homology"/>
<dbReference type="SUPFAM" id="SSF47823">
    <property type="entry name" value="lambda integrase-like, N-terminal domain"/>
    <property type="match status" value="1"/>
</dbReference>
<dbReference type="Gene3D" id="1.10.150.130">
    <property type="match status" value="1"/>
</dbReference>
<dbReference type="EMBL" id="CP015402">
    <property type="protein sequence ID" value="ANU62549.1"/>
    <property type="molecule type" value="Genomic_DNA"/>
</dbReference>
<dbReference type="Proteomes" id="UP000186351">
    <property type="component" value="Chromosome"/>
</dbReference>
<dbReference type="Gene3D" id="1.10.443.10">
    <property type="entry name" value="Intergrase catalytic core"/>
    <property type="match status" value="1"/>
</dbReference>
<dbReference type="AlphaFoldDB" id="A0A1B1S6X9"/>
<organism evidence="8 9">
    <name type="scientific">Muribaculum intestinale</name>
    <dbReference type="NCBI Taxonomy" id="1796646"/>
    <lineage>
        <taxon>Bacteria</taxon>
        <taxon>Pseudomonadati</taxon>
        <taxon>Bacteroidota</taxon>
        <taxon>Bacteroidia</taxon>
        <taxon>Bacteroidales</taxon>
        <taxon>Muribaculaceae</taxon>
        <taxon>Muribaculum</taxon>
    </lineage>
</organism>